<dbReference type="Proteomes" id="UP001149411">
    <property type="component" value="Unassembled WGS sequence"/>
</dbReference>
<evidence type="ECO:0000313" key="3">
    <source>
        <dbReference type="Proteomes" id="UP001149411"/>
    </source>
</evidence>
<proteinExistence type="predicted"/>
<evidence type="ECO:0000256" key="1">
    <source>
        <dbReference type="SAM" id="MobiDB-lite"/>
    </source>
</evidence>
<feature type="region of interest" description="Disordered" evidence="1">
    <location>
        <begin position="1"/>
        <end position="35"/>
    </location>
</feature>
<dbReference type="EMBL" id="RKLV01000003">
    <property type="protein sequence ID" value="MCX2818501.1"/>
    <property type="molecule type" value="Genomic_DNA"/>
</dbReference>
<gene>
    <name evidence="2" type="ORF">EGH25_03920</name>
</gene>
<name>A0A9Q4C3P4_9EURY</name>
<keyword evidence="3" id="KW-1185">Reference proteome</keyword>
<comment type="caution">
    <text evidence="2">The sequence shown here is derived from an EMBL/GenBank/DDBJ whole genome shotgun (WGS) entry which is preliminary data.</text>
</comment>
<evidence type="ECO:0000313" key="2">
    <source>
        <dbReference type="EMBL" id="MCX2818501.1"/>
    </source>
</evidence>
<sequence length="96" mass="10956">MRRGTRENGIQLKERADEPDEKIDRRRNSELQNRPKPLLADRLPFGQVFDSGKDILRKLVVLDFGLAVGLRHLTSDRVHSQITVWLVGELPEAVDG</sequence>
<dbReference type="AlphaFoldDB" id="A0A9Q4C3P4"/>
<accession>A0A9Q4C3P4</accession>
<dbReference type="RefSeq" id="WP_266086345.1">
    <property type="nucleotide sequence ID" value="NZ_RKLV01000003.1"/>
</dbReference>
<reference evidence="2" key="1">
    <citation type="submission" date="2022-09" db="EMBL/GenBank/DDBJ databases">
        <title>Haloadaptaus new haloarchaeum isolated from saline soil.</title>
        <authorList>
            <person name="Duran-Viseras A."/>
            <person name="Sanchez-Porro C."/>
            <person name="Ventosa A."/>
        </authorList>
    </citation>
    <scope>NUCLEOTIDE SEQUENCE</scope>
    <source>
        <strain evidence="2">F3-133</strain>
    </source>
</reference>
<feature type="compositionally biased region" description="Basic and acidic residues" evidence="1">
    <location>
        <begin position="1"/>
        <end position="29"/>
    </location>
</feature>
<organism evidence="2 3">
    <name type="scientific">Halorutilus salinus</name>
    <dbReference type="NCBI Taxonomy" id="2487751"/>
    <lineage>
        <taxon>Archaea</taxon>
        <taxon>Methanobacteriati</taxon>
        <taxon>Methanobacteriota</taxon>
        <taxon>Stenosarchaea group</taxon>
        <taxon>Halobacteria</taxon>
        <taxon>Halorutilales</taxon>
        <taxon>Halorutilaceae</taxon>
        <taxon>Halorutilus</taxon>
    </lineage>
</organism>
<protein>
    <submittedName>
        <fullName evidence="2">Uncharacterized protein</fullName>
    </submittedName>
</protein>